<dbReference type="InterPro" id="IPR012533">
    <property type="entry name" value="YcnI-copper_dom"/>
</dbReference>
<comment type="caution">
    <text evidence="5">The sequence shown here is derived from an EMBL/GenBank/DDBJ whole genome shotgun (WGS) entry which is preliminary data.</text>
</comment>
<keyword evidence="2" id="KW-0812">Transmembrane</keyword>
<dbReference type="RefSeq" id="WP_173317299.1">
    <property type="nucleotide sequence ID" value="NZ_BAAAUE010000005.1"/>
</dbReference>
<feature type="compositionally biased region" description="Low complexity" evidence="1">
    <location>
        <begin position="195"/>
        <end position="208"/>
    </location>
</feature>
<feature type="signal peptide" evidence="3">
    <location>
        <begin position="1"/>
        <end position="32"/>
    </location>
</feature>
<evidence type="ECO:0000313" key="6">
    <source>
        <dbReference type="Proteomes" id="UP000530403"/>
    </source>
</evidence>
<evidence type="ECO:0000313" key="5">
    <source>
        <dbReference type="EMBL" id="NYE44667.1"/>
    </source>
</evidence>
<evidence type="ECO:0000256" key="1">
    <source>
        <dbReference type="SAM" id="MobiDB-lite"/>
    </source>
</evidence>
<keyword evidence="2" id="KW-1133">Transmembrane helix</keyword>
<feature type="compositionally biased region" description="Polar residues" evidence="1">
    <location>
        <begin position="138"/>
        <end position="149"/>
    </location>
</feature>
<dbReference type="Proteomes" id="UP000530403">
    <property type="component" value="Unassembled WGS sequence"/>
</dbReference>
<keyword evidence="2" id="KW-0472">Membrane</keyword>
<dbReference type="Pfam" id="PF07987">
    <property type="entry name" value="DUF1775"/>
    <property type="match status" value="1"/>
</dbReference>
<dbReference type="AlphaFoldDB" id="A0A7Y9L046"/>
<dbReference type="EMBL" id="JACCCF010000001">
    <property type="protein sequence ID" value="NYE44667.1"/>
    <property type="molecule type" value="Genomic_DNA"/>
</dbReference>
<reference evidence="5 6" key="1">
    <citation type="submission" date="2020-07" db="EMBL/GenBank/DDBJ databases">
        <title>Sequencing the genomes of 1000 actinobacteria strains.</title>
        <authorList>
            <person name="Klenk H.-P."/>
        </authorList>
    </citation>
    <scope>NUCLEOTIDE SEQUENCE [LARGE SCALE GENOMIC DNA]</scope>
    <source>
        <strain evidence="5 6">DSM 41455</strain>
    </source>
</reference>
<feature type="chain" id="PRO_5031068769" evidence="3">
    <location>
        <begin position="33"/>
        <end position="245"/>
    </location>
</feature>
<feature type="region of interest" description="Disordered" evidence="1">
    <location>
        <begin position="138"/>
        <end position="208"/>
    </location>
</feature>
<name>A0A7Y9L046_9ACTN</name>
<sequence length="245" mass="25353">MPRRSTGRLARILTAAAVTTGAVLALAGPATAHVRVIAEATPGQPATLRFRVPSELAGATTVRVAVAVPPALSVTAVPPIDGWTQKTVPGSAGRATRLIWTAKPRHGIEPDDHVSFNVRVGPLPNQRSATFNTEQTYSNGTIATWNQDQDGSKEPPYPAPVLLIDPAAPPSPADQDVTPRPTTAELVAPHTRAPSTVATSADSASTAEEGTSARLMAVIGAGVVTAAAISAALARRRRKNHTARS</sequence>
<dbReference type="InterPro" id="IPR038507">
    <property type="entry name" value="YcnI-like_sf"/>
</dbReference>
<evidence type="ECO:0000256" key="2">
    <source>
        <dbReference type="SAM" id="Phobius"/>
    </source>
</evidence>
<dbReference type="Gene3D" id="2.60.40.2230">
    <property type="entry name" value="Uncharacterised protein YcnI-like PF07987, DUF1775"/>
    <property type="match status" value="1"/>
</dbReference>
<keyword evidence="3" id="KW-0732">Signal</keyword>
<gene>
    <name evidence="5" type="ORF">HEB29_005678</name>
</gene>
<evidence type="ECO:0000256" key="3">
    <source>
        <dbReference type="SAM" id="SignalP"/>
    </source>
</evidence>
<proteinExistence type="predicted"/>
<protein>
    <submittedName>
        <fullName evidence="5">Uncharacterized protein YcnI</fullName>
    </submittedName>
</protein>
<feature type="transmembrane region" description="Helical" evidence="2">
    <location>
        <begin position="215"/>
        <end position="234"/>
    </location>
</feature>
<organism evidence="5 6">
    <name type="scientific">Streptomyces fulvorobeus</name>
    <dbReference type="NCBI Taxonomy" id="284028"/>
    <lineage>
        <taxon>Bacteria</taxon>
        <taxon>Bacillati</taxon>
        <taxon>Actinomycetota</taxon>
        <taxon>Actinomycetes</taxon>
        <taxon>Kitasatosporales</taxon>
        <taxon>Streptomycetaceae</taxon>
        <taxon>Streptomyces</taxon>
    </lineage>
</organism>
<evidence type="ECO:0000259" key="4">
    <source>
        <dbReference type="Pfam" id="PF07987"/>
    </source>
</evidence>
<accession>A0A7Y9L046</accession>
<feature type="domain" description="YncI copper-binding" evidence="4">
    <location>
        <begin position="38"/>
        <end position="163"/>
    </location>
</feature>